<dbReference type="AlphaFoldDB" id="A0A7I7SH15"/>
<sequence length="295" mass="32449">MRLGLATPVVLQVPGVASDWERDADIADIAAIAETADTLGFDYLTCAEHVAIPASDAAERGGTYWDPLSTLSFLAARTTRIRLATSVLVLGYHHPLAIAKRFGTLDRVSDGRLVLGVGVGSLRAEFDLLDAEFTGRGERADDALRALRSSLSRPQVSYHGPYFRYDEMIVRPHARQTHVPIWVGGRTRRSLRRALHLADGWMPFGLRATEISRLLGQVDLPDGFEVVLSTGRALDPEDDPQGTRRVLRRLHEAGATAITCVLAAQSAEHYRTQLAAVRELADDLDVEEKPHDDRN</sequence>
<dbReference type="InterPro" id="IPR036661">
    <property type="entry name" value="Luciferase-like_sf"/>
</dbReference>
<accession>A0A7I7SH15</accession>
<protein>
    <submittedName>
        <fullName evidence="3">LLM class F420-dependent oxidoreductase</fullName>
    </submittedName>
</protein>
<evidence type="ECO:0000256" key="1">
    <source>
        <dbReference type="ARBA" id="ARBA00023002"/>
    </source>
</evidence>
<dbReference type="GO" id="GO:0016705">
    <property type="term" value="F:oxidoreductase activity, acting on paired donors, with incorporation or reduction of molecular oxygen"/>
    <property type="evidence" value="ECO:0007669"/>
    <property type="project" value="InterPro"/>
</dbReference>
<dbReference type="Gene3D" id="3.20.20.30">
    <property type="entry name" value="Luciferase-like domain"/>
    <property type="match status" value="1"/>
</dbReference>
<dbReference type="SUPFAM" id="SSF51679">
    <property type="entry name" value="Bacterial luciferase-like"/>
    <property type="match status" value="1"/>
</dbReference>
<keyword evidence="4" id="KW-1185">Reference proteome</keyword>
<proteinExistence type="predicted"/>
<dbReference type="Pfam" id="PF00296">
    <property type="entry name" value="Bac_luciferase"/>
    <property type="match status" value="1"/>
</dbReference>
<evidence type="ECO:0000259" key="2">
    <source>
        <dbReference type="Pfam" id="PF00296"/>
    </source>
</evidence>
<dbReference type="PANTHER" id="PTHR43244:SF1">
    <property type="entry name" value="5,10-METHYLENETETRAHYDROMETHANOPTERIN REDUCTASE"/>
    <property type="match status" value="1"/>
</dbReference>
<dbReference type="Proteomes" id="UP000193577">
    <property type="component" value="Unassembled WGS sequence"/>
</dbReference>
<reference evidence="3 4" key="1">
    <citation type="submission" date="2017-04" db="EMBL/GenBank/DDBJ databases">
        <title>The new phylogeny of genus Mycobacterium.</title>
        <authorList>
            <person name="Tortoli E."/>
            <person name="Trovato A."/>
            <person name="Cirillo D.M."/>
        </authorList>
    </citation>
    <scope>NUCLEOTIDE SEQUENCE [LARGE SCALE GENOMIC DNA]</scope>
    <source>
        <strain evidence="3 4">KCTC 19819</strain>
    </source>
</reference>
<comment type="caution">
    <text evidence="3">The sequence shown here is derived from an EMBL/GenBank/DDBJ whole genome shotgun (WGS) entry which is preliminary data.</text>
</comment>
<organism evidence="3 4">
    <name type="scientific">Mycolicibacillus koreensis</name>
    <dbReference type="NCBI Taxonomy" id="1069220"/>
    <lineage>
        <taxon>Bacteria</taxon>
        <taxon>Bacillati</taxon>
        <taxon>Actinomycetota</taxon>
        <taxon>Actinomycetes</taxon>
        <taxon>Mycobacteriales</taxon>
        <taxon>Mycobacteriaceae</taxon>
        <taxon>Mycolicibacillus</taxon>
    </lineage>
</organism>
<dbReference type="InterPro" id="IPR011251">
    <property type="entry name" value="Luciferase-like_dom"/>
</dbReference>
<feature type="domain" description="Luciferase-like" evidence="2">
    <location>
        <begin position="1"/>
        <end position="209"/>
    </location>
</feature>
<dbReference type="InterPro" id="IPR050564">
    <property type="entry name" value="F420-G6PD/mer"/>
</dbReference>
<dbReference type="PANTHER" id="PTHR43244">
    <property type="match status" value="1"/>
</dbReference>
<evidence type="ECO:0000313" key="3">
    <source>
        <dbReference type="EMBL" id="OSC26622.1"/>
    </source>
</evidence>
<dbReference type="EMBL" id="NCXO01000062">
    <property type="protein sequence ID" value="OSC26622.1"/>
    <property type="molecule type" value="Genomic_DNA"/>
</dbReference>
<keyword evidence="1" id="KW-0560">Oxidoreductase</keyword>
<dbReference type="RefSeq" id="WP_085305526.1">
    <property type="nucleotide sequence ID" value="NZ_AP022594.1"/>
</dbReference>
<dbReference type="NCBIfam" id="TIGR03619">
    <property type="entry name" value="F420_Rv2161c"/>
    <property type="match status" value="1"/>
</dbReference>
<name>A0A7I7SH15_9MYCO</name>
<gene>
    <name evidence="3" type="ORF">B8W67_18375</name>
</gene>
<evidence type="ECO:0000313" key="4">
    <source>
        <dbReference type="Proteomes" id="UP000193577"/>
    </source>
</evidence>
<dbReference type="InterPro" id="IPR019921">
    <property type="entry name" value="Lucif-like_OxRdtase_Rv2161c"/>
</dbReference>
<dbReference type="OrthoDB" id="4074025at2"/>